<dbReference type="PANTHER" id="PTHR30474:SF2">
    <property type="entry name" value="PEPTIDOGLYCAN GLYCOSYLTRANSFERASE FTSW-RELATED"/>
    <property type="match status" value="1"/>
</dbReference>
<keyword evidence="10 22" id="KW-1133">Transmembrane helix</keyword>
<dbReference type="EC" id="2.4.99.28" evidence="19"/>
<dbReference type="EMBL" id="JBGFTU010000004">
    <property type="protein sequence ID" value="MEZ0164082.1"/>
    <property type="molecule type" value="Genomic_DNA"/>
</dbReference>
<evidence type="ECO:0000256" key="9">
    <source>
        <dbReference type="ARBA" id="ARBA00022984"/>
    </source>
</evidence>
<gene>
    <name evidence="23" type="primary">ftsW</name>
    <name evidence="23" type="ORF">AB2L27_04785</name>
</gene>
<comment type="pathway">
    <text evidence="2">Cell wall biogenesis; peptidoglycan biosynthesis.</text>
</comment>
<evidence type="ECO:0000313" key="23">
    <source>
        <dbReference type="EMBL" id="MEZ0164082.1"/>
    </source>
</evidence>
<feature type="transmembrane region" description="Helical" evidence="22">
    <location>
        <begin position="177"/>
        <end position="194"/>
    </location>
</feature>
<evidence type="ECO:0000256" key="12">
    <source>
        <dbReference type="ARBA" id="ARBA00023306"/>
    </source>
</evidence>
<keyword evidence="6" id="KW-0808">Transferase</keyword>
<comment type="subcellular location">
    <subcellularLocation>
        <location evidence="1">Cell membrane</location>
        <topology evidence="1">Multi-pass membrane protein</topology>
    </subcellularLocation>
</comment>
<dbReference type="NCBIfam" id="TIGR02614">
    <property type="entry name" value="ftsW"/>
    <property type="match status" value="1"/>
</dbReference>
<keyword evidence="12" id="KW-0131">Cell cycle</keyword>
<evidence type="ECO:0000256" key="18">
    <source>
        <dbReference type="ARBA" id="ARBA00041418"/>
    </source>
</evidence>
<organism evidence="23 24">
    <name type="scientific">Kineococcus halophytocola</name>
    <dbReference type="NCBI Taxonomy" id="3234027"/>
    <lineage>
        <taxon>Bacteria</taxon>
        <taxon>Bacillati</taxon>
        <taxon>Actinomycetota</taxon>
        <taxon>Actinomycetes</taxon>
        <taxon>Kineosporiales</taxon>
        <taxon>Kineosporiaceae</taxon>
        <taxon>Kineococcus</taxon>
    </lineage>
</organism>
<evidence type="ECO:0000256" key="22">
    <source>
        <dbReference type="SAM" id="Phobius"/>
    </source>
</evidence>
<dbReference type="RefSeq" id="WP_370440325.1">
    <property type="nucleotide sequence ID" value="NZ_JBGFTU010000004.1"/>
</dbReference>
<accession>A0ABV4GXP2</accession>
<evidence type="ECO:0000256" key="2">
    <source>
        <dbReference type="ARBA" id="ARBA00004752"/>
    </source>
</evidence>
<evidence type="ECO:0000256" key="10">
    <source>
        <dbReference type="ARBA" id="ARBA00022989"/>
    </source>
</evidence>
<feature type="transmembrane region" description="Helical" evidence="22">
    <location>
        <begin position="345"/>
        <end position="370"/>
    </location>
</feature>
<evidence type="ECO:0000256" key="4">
    <source>
        <dbReference type="ARBA" id="ARBA00022618"/>
    </source>
</evidence>
<feature type="transmembrane region" description="Helical" evidence="22">
    <location>
        <begin position="108"/>
        <end position="128"/>
    </location>
</feature>
<keyword evidence="24" id="KW-1185">Reference proteome</keyword>
<sequence>MAVEGARQRVPGWDRWRRPAVLDAVGEWVRERTRLLDSPLATHHVLLATTSVLVVIGLVMVLSSSSVEALTRYGSPFSIFKNQATFAVLGAVVLTVASRVPARTWQRLALPALAGAAVLQLLVFVPGVGKVVNGNRNWIVIGGFQAQPSEAAKVALVLALALALTRRRDCLGEPVKLLGAMALPVGLTVGIVLLTRDLGTALIMMAVVVVMLWVAGIPGRWFALAGAVTAAVAVLAVVTSDNRMNRVQHWISGAASADDIRGLAWQPVQGQYALASGGFWGLGLGASREKWSWLPEAHNDFIFAIIGEELGLPGTLTILVLFGVIALAVMRLVRRSQDLYTKLAVAGIGAWIIGQALINMGVVLSLLPVIGVPLPLISAGGSALVLTLLGIGILLSFARAEPGAPEAIRARESVVARSLAVLPQRGSARRRTRRTRTGTVAR</sequence>
<dbReference type="InterPro" id="IPR013437">
    <property type="entry name" value="FtsW"/>
</dbReference>
<evidence type="ECO:0000256" key="7">
    <source>
        <dbReference type="ARBA" id="ARBA00022692"/>
    </source>
</evidence>
<comment type="catalytic activity">
    <reaction evidence="20">
        <text>[GlcNAc-(1-&gt;4)-Mur2Ac(oyl-L-Ala-gamma-D-Glu-L-Lys-D-Ala-D-Ala)](n)-di-trans,octa-cis-undecaprenyl diphosphate + beta-D-GlcNAc-(1-&gt;4)-Mur2Ac(oyl-L-Ala-gamma-D-Glu-L-Lys-D-Ala-D-Ala)-di-trans,octa-cis-undecaprenyl diphosphate = [GlcNAc-(1-&gt;4)-Mur2Ac(oyl-L-Ala-gamma-D-Glu-L-Lys-D-Ala-D-Ala)](n+1)-di-trans,octa-cis-undecaprenyl diphosphate + di-trans,octa-cis-undecaprenyl diphosphate + H(+)</text>
        <dbReference type="Rhea" id="RHEA:23708"/>
        <dbReference type="Rhea" id="RHEA-COMP:9602"/>
        <dbReference type="Rhea" id="RHEA-COMP:9603"/>
        <dbReference type="ChEBI" id="CHEBI:15378"/>
        <dbReference type="ChEBI" id="CHEBI:58405"/>
        <dbReference type="ChEBI" id="CHEBI:60033"/>
        <dbReference type="ChEBI" id="CHEBI:78435"/>
        <dbReference type="EC" id="2.4.99.28"/>
    </reaction>
</comment>
<evidence type="ECO:0000256" key="11">
    <source>
        <dbReference type="ARBA" id="ARBA00023136"/>
    </source>
</evidence>
<feature type="transmembrane region" description="Helical" evidence="22">
    <location>
        <begin position="221"/>
        <end position="240"/>
    </location>
</feature>
<evidence type="ECO:0000256" key="3">
    <source>
        <dbReference type="ARBA" id="ARBA00022475"/>
    </source>
</evidence>
<dbReference type="PANTHER" id="PTHR30474">
    <property type="entry name" value="CELL CYCLE PROTEIN"/>
    <property type="match status" value="1"/>
</dbReference>
<evidence type="ECO:0000256" key="17">
    <source>
        <dbReference type="ARBA" id="ARBA00041185"/>
    </source>
</evidence>
<evidence type="ECO:0000256" key="8">
    <source>
        <dbReference type="ARBA" id="ARBA00022960"/>
    </source>
</evidence>
<evidence type="ECO:0000256" key="15">
    <source>
        <dbReference type="ARBA" id="ARBA00033270"/>
    </source>
</evidence>
<feature type="transmembrane region" description="Helical" evidence="22">
    <location>
        <begin position="83"/>
        <end position="101"/>
    </location>
</feature>
<evidence type="ECO:0000256" key="5">
    <source>
        <dbReference type="ARBA" id="ARBA00022676"/>
    </source>
</evidence>
<proteinExistence type="inferred from homology"/>
<keyword evidence="11 22" id="KW-0472">Membrane</keyword>
<protein>
    <recommendedName>
        <fullName evidence="17">Probable peptidoglycan glycosyltransferase FtsW</fullName>
        <ecNumber evidence="19">2.4.99.28</ecNumber>
    </recommendedName>
    <alternativeName>
        <fullName evidence="18">Cell division protein FtsW</fullName>
    </alternativeName>
    <alternativeName>
        <fullName evidence="15">Cell wall polymerase</fullName>
    </alternativeName>
    <alternativeName>
        <fullName evidence="14">Peptidoglycan polymerase</fullName>
    </alternativeName>
</protein>
<dbReference type="Pfam" id="PF01098">
    <property type="entry name" value="FTSW_RODA_SPOVE"/>
    <property type="match status" value="1"/>
</dbReference>
<feature type="transmembrane region" description="Helical" evidence="22">
    <location>
        <begin position="148"/>
        <end position="165"/>
    </location>
</feature>
<feature type="transmembrane region" description="Helical" evidence="22">
    <location>
        <begin position="310"/>
        <end position="333"/>
    </location>
</feature>
<comment type="caution">
    <text evidence="23">The sequence shown here is derived from an EMBL/GenBank/DDBJ whole genome shotgun (WGS) entry which is preliminary data.</text>
</comment>
<keyword evidence="3" id="KW-1003">Cell membrane</keyword>
<keyword evidence="13" id="KW-0961">Cell wall biogenesis/degradation</keyword>
<comment type="similarity">
    <text evidence="16">Belongs to the SEDS family. FtsW subfamily.</text>
</comment>
<evidence type="ECO:0000313" key="24">
    <source>
        <dbReference type="Proteomes" id="UP001565927"/>
    </source>
</evidence>
<feature type="transmembrane region" description="Helical" evidence="22">
    <location>
        <begin position="40"/>
        <end position="63"/>
    </location>
</feature>
<evidence type="ECO:0000256" key="13">
    <source>
        <dbReference type="ARBA" id="ARBA00023316"/>
    </source>
</evidence>
<evidence type="ECO:0000256" key="21">
    <source>
        <dbReference type="ARBA" id="ARBA00049966"/>
    </source>
</evidence>
<evidence type="ECO:0000256" key="20">
    <source>
        <dbReference type="ARBA" id="ARBA00049902"/>
    </source>
</evidence>
<reference evidence="23 24" key="1">
    <citation type="submission" date="2024-07" db="EMBL/GenBank/DDBJ databases">
        <authorList>
            <person name="Thanompreechachai J."/>
            <person name="Duangmal K."/>
        </authorList>
    </citation>
    <scope>NUCLEOTIDE SEQUENCE [LARGE SCALE GENOMIC DNA]</scope>
    <source>
        <strain evidence="23 24">LSe6-4</strain>
    </source>
</reference>
<evidence type="ECO:0000256" key="16">
    <source>
        <dbReference type="ARBA" id="ARBA00038053"/>
    </source>
</evidence>
<feature type="transmembrane region" description="Helical" evidence="22">
    <location>
        <begin position="200"/>
        <end position="216"/>
    </location>
</feature>
<comment type="function">
    <text evidence="21">Peptidoglycan polymerase that is essential for cell division.</text>
</comment>
<evidence type="ECO:0000256" key="6">
    <source>
        <dbReference type="ARBA" id="ARBA00022679"/>
    </source>
</evidence>
<feature type="transmembrane region" description="Helical" evidence="22">
    <location>
        <begin position="376"/>
        <end position="398"/>
    </location>
</feature>
<keyword evidence="8" id="KW-0133">Cell shape</keyword>
<evidence type="ECO:0000256" key="1">
    <source>
        <dbReference type="ARBA" id="ARBA00004651"/>
    </source>
</evidence>
<evidence type="ECO:0000256" key="19">
    <source>
        <dbReference type="ARBA" id="ARBA00044770"/>
    </source>
</evidence>
<keyword evidence="5" id="KW-0328">Glycosyltransferase</keyword>
<name>A0ABV4GXP2_9ACTN</name>
<dbReference type="InterPro" id="IPR001182">
    <property type="entry name" value="FtsW/RodA"/>
</dbReference>
<dbReference type="Proteomes" id="UP001565927">
    <property type="component" value="Unassembled WGS sequence"/>
</dbReference>
<keyword evidence="9" id="KW-0573">Peptidoglycan synthesis</keyword>
<evidence type="ECO:0000256" key="14">
    <source>
        <dbReference type="ARBA" id="ARBA00032370"/>
    </source>
</evidence>
<keyword evidence="4" id="KW-0132">Cell division</keyword>
<keyword evidence="7 22" id="KW-0812">Transmembrane</keyword>